<dbReference type="WBParaSite" id="PS1159_v2.g2493.t1">
    <property type="protein sequence ID" value="PS1159_v2.g2493.t1"/>
    <property type="gene ID" value="PS1159_v2.g2493"/>
</dbReference>
<evidence type="ECO:0000313" key="2">
    <source>
        <dbReference type="WBParaSite" id="PS1159_v2.g2493.t1"/>
    </source>
</evidence>
<accession>A0AC35G9E1</accession>
<name>A0AC35G9E1_9BILA</name>
<reference evidence="2" key="1">
    <citation type="submission" date="2022-11" db="UniProtKB">
        <authorList>
            <consortium name="WormBaseParasite"/>
        </authorList>
    </citation>
    <scope>IDENTIFICATION</scope>
</reference>
<protein>
    <submittedName>
        <fullName evidence="2">Uncharacterized protein</fullName>
    </submittedName>
</protein>
<dbReference type="Proteomes" id="UP000887580">
    <property type="component" value="Unplaced"/>
</dbReference>
<organism evidence="1 2">
    <name type="scientific">Panagrolaimus sp. PS1159</name>
    <dbReference type="NCBI Taxonomy" id="55785"/>
    <lineage>
        <taxon>Eukaryota</taxon>
        <taxon>Metazoa</taxon>
        <taxon>Ecdysozoa</taxon>
        <taxon>Nematoda</taxon>
        <taxon>Chromadorea</taxon>
        <taxon>Rhabditida</taxon>
        <taxon>Tylenchina</taxon>
        <taxon>Panagrolaimomorpha</taxon>
        <taxon>Panagrolaimoidea</taxon>
        <taxon>Panagrolaimidae</taxon>
        <taxon>Panagrolaimus</taxon>
    </lineage>
</organism>
<proteinExistence type="predicted"/>
<evidence type="ECO:0000313" key="1">
    <source>
        <dbReference type="Proteomes" id="UP000887580"/>
    </source>
</evidence>
<sequence length="336" mass="40128">MEAEIEWSPEFRQKILKAFKNCSYEGRKISEEYKQLVKTVSNSEDEHVNSIKAMNVEMETLKNQLVEKDQKIEKLIDAAKFRNETHKKEFELFEEKKQSLEKTVERLTQKLEKEKEKAENVEKEAKKKFEIWKNEYQKNHDSAINKQKQLIKKICEKTDEKKPLWLVPKNVCNAIYESHQKSFDLFISSYIKELFTLGEMVLPQRKLMKKKIEEALTVLKLYFYQSINNEKALEEALKKERSETRQLFYQKVQKNGIIAINKNGEYYFYSFDSIERRFIPFKDPQFTEPMIATTVRGGYGIPDEYQNDGFILIIHISPTDGIFHNYWKIIIFTLYF</sequence>